<dbReference type="NCBIfam" id="NF003714">
    <property type="entry name" value="PRK05326.1-1"/>
    <property type="match status" value="1"/>
</dbReference>
<dbReference type="InterPro" id="IPR038770">
    <property type="entry name" value="Na+/solute_symporter_sf"/>
</dbReference>
<feature type="transmembrane region" description="Helical" evidence="10">
    <location>
        <begin position="335"/>
        <end position="357"/>
    </location>
</feature>
<feature type="transmembrane region" description="Helical" evidence="10">
    <location>
        <begin position="299"/>
        <end position="323"/>
    </location>
</feature>
<comment type="caution">
    <text evidence="12">The sequence shown here is derived from an EMBL/GenBank/DDBJ whole genome shotgun (WGS) entry which is preliminary data.</text>
</comment>
<dbReference type="GO" id="GO:0005886">
    <property type="term" value="C:plasma membrane"/>
    <property type="evidence" value="ECO:0007669"/>
    <property type="project" value="UniProtKB-SubCell"/>
</dbReference>
<keyword evidence="4" id="KW-1003">Cell membrane</keyword>
<evidence type="ECO:0000256" key="8">
    <source>
        <dbReference type="ARBA" id="ARBA00023136"/>
    </source>
</evidence>
<keyword evidence="13" id="KW-1185">Reference proteome</keyword>
<keyword evidence="6 10" id="KW-1133">Transmembrane helix</keyword>
<dbReference type="GO" id="GO:0015297">
    <property type="term" value="F:antiporter activity"/>
    <property type="evidence" value="ECO:0007669"/>
    <property type="project" value="UniProtKB-KW"/>
</dbReference>
<evidence type="ECO:0000313" key="12">
    <source>
        <dbReference type="EMBL" id="KCZ97355.1"/>
    </source>
</evidence>
<evidence type="ECO:0000256" key="2">
    <source>
        <dbReference type="ARBA" id="ARBA00022448"/>
    </source>
</evidence>
<gene>
    <name evidence="12" type="ORF">HPO_15568</name>
</gene>
<proteinExistence type="predicted"/>
<keyword evidence="3" id="KW-0050">Antiport</keyword>
<keyword evidence="8 10" id="KW-0472">Membrane</keyword>
<evidence type="ECO:0000256" key="5">
    <source>
        <dbReference type="ARBA" id="ARBA00022692"/>
    </source>
</evidence>
<dbReference type="NCBIfam" id="NF003716">
    <property type="entry name" value="PRK05326.1-3"/>
    <property type="match status" value="1"/>
</dbReference>
<feature type="transmembrane region" description="Helical" evidence="10">
    <location>
        <begin position="85"/>
        <end position="110"/>
    </location>
</feature>
<evidence type="ECO:0000313" key="13">
    <source>
        <dbReference type="Proteomes" id="UP000027100"/>
    </source>
</evidence>
<accession>A0A062VH53</accession>
<dbReference type="RefSeq" id="WP_035600755.1">
    <property type="nucleotide sequence ID" value="NZ_ARYM01000021.1"/>
</dbReference>
<evidence type="ECO:0000256" key="9">
    <source>
        <dbReference type="SAM" id="MobiDB-lite"/>
    </source>
</evidence>
<feature type="transmembrane region" description="Helical" evidence="10">
    <location>
        <begin position="226"/>
        <end position="252"/>
    </location>
</feature>
<dbReference type="Gene3D" id="1.20.1530.20">
    <property type="match status" value="1"/>
</dbReference>
<comment type="subcellular location">
    <subcellularLocation>
        <location evidence="1">Cell membrane</location>
        <topology evidence="1">Multi-pass membrane protein</topology>
    </subcellularLocation>
</comment>
<protein>
    <submittedName>
        <fullName evidence="12">Potassium/proton antiporter</fullName>
    </submittedName>
</protein>
<dbReference type="InterPro" id="IPR006153">
    <property type="entry name" value="Cation/H_exchanger_TM"/>
</dbReference>
<evidence type="ECO:0000256" key="3">
    <source>
        <dbReference type="ARBA" id="ARBA00022449"/>
    </source>
</evidence>
<dbReference type="InterPro" id="IPR005170">
    <property type="entry name" value="Transptr-assoc_dom"/>
</dbReference>
<reference evidence="12 13" key="1">
    <citation type="journal article" date="2014" name="Antonie Van Leeuwenhoek">
        <title>Hyphomonas beringensis sp. nov. and Hyphomonas chukchiensis sp. nov., isolated from surface seawater of the Bering Sea and Chukchi Sea.</title>
        <authorList>
            <person name="Li C."/>
            <person name="Lai Q."/>
            <person name="Li G."/>
            <person name="Dong C."/>
            <person name="Wang J."/>
            <person name="Liao Y."/>
            <person name="Shao Z."/>
        </authorList>
    </citation>
    <scope>NUCLEOTIDE SEQUENCE [LARGE SCALE GENOMIC DNA]</scope>
    <source>
        <strain evidence="12 13">PS728</strain>
    </source>
</reference>
<dbReference type="PANTHER" id="PTHR32507">
    <property type="entry name" value="NA(+)/H(+) ANTIPORTER 1"/>
    <property type="match status" value="1"/>
</dbReference>
<dbReference type="PATRIC" id="fig|1280954.3.peg.3147"/>
<evidence type="ECO:0000256" key="1">
    <source>
        <dbReference type="ARBA" id="ARBA00004651"/>
    </source>
</evidence>
<dbReference type="STRING" id="1280954.HPO_15568"/>
<dbReference type="Proteomes" id="UP000027100">
    <property type="component" value="Unassembled WGS sequence"/>
</dbReference>
<evidence type="ECO:0000259" key="11">
    <source>
        <dbReference type="SMART" id="SM01091"/>
    </source>
</evidence>
<organism evidence="12 13">
    <name type="scientific">Hyphomonas polymorpha PS728</name>
    <dbReference type="NCBI Taxonomy" id="1280954"/>
    <lineage>
        <taxon>Bacteria</taxon>
        <taxon>Pseudomonadati</taxon>
        <taxon>Pseudomonadota</taxon>
        <taxon>Alphaproteobacteria</taxon>
        <taxon>Hyphomonadales</taxon>
        <taxon>Hyphomonadaceae</taxon>
        <taxon>Hyphomonas</taxon>
    </lineage>
</organism>
<feature type="transmembrane region" description="Helical" evidence="10">
    <location>
        <begin position="273"/>
        <end position="293"/>
    </location>
</feature>
<dbReference type="AlphaFoldDB" id="A0A062VH53"/>
<dbReference type="Pfam" id="PF00999">
    <property type="entry name" value="Na_H_Exchanger"/>
    <property type="match status" value="1"/>
</dbReference>
<feature type="region of interest" description="Disordered" evidence="9">
    <location>
        <begin position="594"/>
        <end position="614"/>
    </location>
</feature>
<feature type="transmembrane region" description="Helical" evidence="10">
    <location>
        <begin position="117"/>
        <end position="141"/>
    </location>
</feature>
<dbReference type="eggNOG" id="COG3263">
    <property type="taxonomic scope" value="Bacteria"/>
</dbReference>
<dbReference type="NCBIfam" id="NF003715">
    <property type="entry name" value="PRK05326.1-2"/>
    <property type="match status" value="1"/>
</dbReference>
<evidence type="ECO:0000256" key="4">
    <source>
        <dbReference type="ARBA" id="ARBA00022475"/>
    </source>
</evidence>
<keyword evidence="2" id="KW-0813">Transport</keyword>
<keyword evidence="7" id="KW-0406">Ion transport</keyword>
<feature type="transmembrane region" description="Helical" evidence="10">
    <location>
        <begin position="195"/>
        <end position="214"/>
    </location>
</feature>
<evidence type="ECO:0000256" key="7">
    <source>
        <dbReference type="ARBA" id="ARBA00023065"/>
    </source>
</evidence>
<dbReference type="EMBL" id="ARYM01000021">
    <property type="protein sequence ID" value="KCZ97355.1"/>
    <property type="molecule type" value="Genomic_DNA"/>
</dbReference>
<name>A0A062VH53_9PROT</name>
<sequence>MNIAILIGAALVSLAALTSLVSQRFGAPLLLVFLGIGLLAGEDGLLGIQFDSGSAAYFIGSLALAIILFDSGFETPMRSYRVAAAPALSLATFGVLLTAGATGVAAHFLFGVGWLEAFLLGSIVASTDAAAVFFLLRAGGIRLREKVGSTLEIESGANDPMAIFLTILLIELIAANAGTDALFGFEVLMTFIQQMGLGILFGIVGGFGIAWLLNKLVNLDPGLYPISGLAAALVVFAVCALFGGSGFLAAYVAGVVAGNRKVRFAQRLRRFQVGMTWLAQIGMFLALGLLATPSEFPQILIPALVLSAVLIFVARPVAVWLCLLPFEFKSRETAFTSWVGLRGAVSILLAILPGLAGIENGSFYFNVVFVMVLVSLLVQGWTLQPVAKLLKMSLPSEQGLVDRVELELRGATEMELVGYKIHPDSAIAKGERVPRWARPVMVIRDGLSYSVHTIGPLQANDQVYLFASARRIRLLDQIYASPWDEMATESDIQFRVKGSTKMADLVRQYGLEDIDASEGVTAGQFLERSFSGSPVVGDRVSIGDVDIVVCALDDAGGVGTVGIVIDEEDPGVGALAADLARRAGTRLAGVVRRPKAATATASEISPAKDVGDPS</sequence>
<keyword evidence="5 10" id="KW-0812">Transmembrane</keyword>
<feature type="transmembrane region" description="Helical" evidence="10">
    <location>
        <begin position="55"/>
        <end position="73"/>
    </location>
</feature>
<dbReference type="PANTHER" id="PTHR32507:SF7">
    <property type="entry name" value="K(+)_H(+) ANTIPORTER NHAP2"/>
    <property type="match status" value="1"/>
</dbReference>
<feature type="transmembrane region" description="Helical" evidence="10">
    <location>
        <begin position="363"/>
        <end position="383"/>
    </location>
</feature>
<evidence type="ECO:0000256" key="6">
    <source>
        <dbReference type="ARBA" id="ARBA00022989"/>
    </source>
</evidence>
<dbReference type="SMART" id="SM01091">
    <property type="entry name" value="CorC_HlyC"/>
    <property type="match status" value="1"/>
</dbReference>
<evidence type="ECO:0000256" key="10">
    <source>
        <dbReference type="SAM" id="Phobius"/>
    </source>
</evidence>
<dbReference type="GO" id="GO:1902600">
    <property type="term" value="P:proton transmembrane transport"/>
    <property type="evidence" value="ECO:0007669"/>
    <property type="project" value="InterPro"/>
</dbReference>
<feature type="domain" description="Transporter-associated" evidence="11">
    <location>
        <begin position="487"/>
        <end position="567"/>
    </location>
</feature>